<name>A0A2T1A6L2_9ACTN</name>
<dbReference type="EMBL" id="PVUE01000001">
    <property type="protein sequence ID" value="PRZ44194.1"/>
    <property type="molecule type" value="Genomic_DNA"/>
</dbReference>
<feature type="domain" description="HTH marR-type" evidence="1">
    <location>
        <begin position="10"/>
        <end position="138"/>
    </location>
</feature>
<protein>
    <submittedName>
        <fullName evidence="2">DNA-binding MarR family transcriptional regulator</fullName>
    </submittedName>
</protein>
<reference evidence="2 3" key="1">
    <citation type="submission" date="2018-03" db="EMBL/GenBank/DDBJ databases">
        <title>Genomic Encyclopedia of Archaeal and Bacterial Type Strains, Phase II (KMG-II): from individual species to whole genera.</title>
        <authorList>
            <person name="Goeker M."/>
        </authorList>
    </citation>
    <scope>NUCLEOTIDE SEQUENCE [LARGE SCALE GENOMIC DNA]</scope>
    <source>
        <strain evidence="2 3">DSM 100065</strain>
    </source>
</reference>
<accession>A0A2T1A6L2</accession>
<dbReference type="GO" id="GO:0003700">
    <property type="term" value="F:DNA-binding transcription factor activity"/>
    <property type="evidence" value="ECO:0007669"/>
    <property type="project" value="InterPro"/>
</dbReference>
<dbReference type="PROSITE" id="PS50995">
    <property type="entry name" value="HTH_MARR_2"/>
    <property type="match status" value="1"/>
</dbReference>
<dbReference type="SUPFAM" id="SSF46785">
    <property type="entry name" value="Winged helix' DNA-binding domain"/>
    <property type="match status" value="1"/>
</dbReference>
<organism evidence="2 3">
    <name type="scientific">Antricoccus suffuscus</name>
    <dbReference type="NCBI Taxonomy" id="1629062"/>
    <lineage>
        <taxon>Bacteria</taxon>
        <taxon>Bacillati</taxon>
        <taxon>Actinomycetota</taxon>
        <taxon>Actinomycetes</taxon>
        <taxon>Geodermatophilales</taxon>
        <taxon>Antricoccaceae</taxon>
        <taxon>Antricoccus</taxon>
    </lineage>
</organism>
<sequence>MPQRFESEEVARLRIALTRIARTMDREVEGGGLTRTQLWVLGTVARLGPLGLGELAELEHLNPTMLSRIVGKLSDAGLVRRVADPDDRRAARVEVTDAGRDLHVRRRAERTKLLAGLLAQVPASDAAALLDVLPALEALSVVRPQKASPVSTS</sequence>
<evidence type="ECO:0000259" key="1">
    <source>
        <dbReference type="PROSITE" id="PS50995"/>
    </source>
</evidence>
<dbReference type="InterPro" id="IPR000835">
    <property type="entry name" value="HTH_MarR-typ"/>
</dbReference>
<dbReference type="PRINTS" id="PR00598">
    <property type="entry name" value="HTHMARR"/>
</dbReference>
<dbReference type="InterPro" id="IPR036390">
    <property type="entry name" value="WH_DNA-bd_sf"/>
</dbReference>
<keyword evidence="2" id="KW-0238">DNA-binding</keyword>
<dbReference type="InterPro" id="IPR052526">
    <property type="entry name" value="HTH-type_Bedaq_tolerance"/>
</dbReference>
<dbReference type="PANTHER" id="PTHR39515">
    <property type="entry name" value="CONSERVED PROTEIN"/>
    <property type="match status" value="1"/>
</dbReference>
<dbReference type="GO" id="GO:0003677">
    <property type="term" value="F:DNA binding"/>
    <property type="evidence" value="ECO:0007669"/>
    <property type="project" value="UniProtKB-KW"/>
</dbReference>
<dbReference type="PANTHER" id="PTHR39515:SF2">
    <property type="entry name" value="HTH-TYPE TRANSCRIPTIONAL REGULATOR RV0880"/>
    <property type="match status" value="1"/>
</dbReference>
<dbReference type="Pfam" id="PF01047">
    <property type="entry name" value="MarR"/>
    <property type="match status" value="1"/>
</dbReference>
<evidence type="ECO:0000313" key="3">
    <source>
        <dbReference type="Proteomes" id="UP000237752"/>
    </source>
</evidence>
<dbReference type="AlphaFoldDB" id="A0A2T1A6L2"/>
<dbReference type="Proteomes" id="UP000237752">
    <property type="component" value="Unassembled WGS sequence"/>
</dbReference>
<keyword evidence="3" id="KW-1185">Reference proteome</keyword>
<dbReference type="Gene3D" id="1.10.10.10">
    <property type="entry name" value="Winged helix-like DNA-binding domain superfamily/Winged helix DNA-binding domain"/>
    <property type="match status" value="1"/>
</dbReference>
<dbReference type="RefSeq" id="WP_202862320.1">
    <property type="nucleotide sequence ID" value="NZ_PVUE01000001.1"/>
</dbReference>
<proteinExistence type="predicted"/>
<evidence type="ECO:0000313" key="2">
    <source>
        <dbReference type="EMBL" id="PRZ44194.1"/>
    </source>
</evidence>
<dbReference type="SMART" id="SM00347">
    <property type="entry name" value="HTH_MARR"/>
    <property type="match status" value="1"/>
</dbReference>
<gene>
    <name evidence="2" type="ORF">CLV47_101319</name>
</gene>
<dbReference type="InterPro" id="IPR036388">
    <property type="entry name" value="WH-like_DNA-bd_sf"/>
</dbReference>
<comment type="caution">
    <text evidence="2">The sequence shown here is derived from an EMBL/GenBank/DDBJ whole genome shotgun (WGS) entry which is preliminary data.</text>
</comment>